<keyword evidence="3" id="KW-1185">Reference proteome</keyword>
<sequence>MPIAAYRGAMAETDPQPDTPVEVRFDPAEYAALKAAAEAAGVPVADYVHDASLREQQHRTFNAAADAAWGALREEFDAKFPPSSSRAA</sequence>
<dbReference type="InterPro" id="IPR053842">
    <property type="entry name" value="NikA-like"/>
</dbReference>
<protein>
    <recommendedName>
        <fullName evidence="4">Antitoxin</fullName>
    </recommendedName>
</protein>
<evidence type="ECO:0000313" key="2">
    <source>
        <dbReference type="EMBL" id="OIV37114.1"/>
    </source>
</evidence>
<comment type="caution">
    <text evidence="2">The sequence shown here is derived from an EMBL/GenBank/DDBJ whole genome shotgun (WGS) entry which is preliminary data.</text>
</comment>
<name>A0A1J7CBS7_9ACTN</name>
<reference evidence="2 3" key="1">
    <citation type="submission" date="2016-10" db="EMBL/GenBank/DDBJ databases">
        <title>Genome sequence of Streptomyces gilvigriseus MUSC 26.</title>
        <authorList>
            <person name="Lee L.-H."/>
            <person name="Ser H.-L."/>
        </authorList>
    </citation>
    <scope>NUCLEOTIDE SEQUENCE [LARGE SCALE GENOMIC DNA]</scope>
    <source>
        <strain evidence="2 3">MUSC 26</strain>
    </source>
</reference>
<evidence type="ECO:0008006" key="4">
    <source>
        <dbReference type="Google" id="ProtNLM"/>
    </source>
</evidence>
<dbReference type="AlphaFoldDB" id="A0A1J7CBS7"/>
<feature type="region of interest" description="Disordered" evidence="1">
    <location>
        <begin position="1"/>
        <end position="22"/>
    </location>
</feature>
<dbReference type="EMBL" id="MLCF01000063">
    <property type="protein sequence ID" value="OIV37114.1"/>
    <property type="molecule type" value="Genomic_DNA"/>
</dbReference>
<gene>
    <name evidence="2" type="ORF">BIV57_12815</name>
</gene>
<evidence type="ECO:0000313" key="3">
    <source>
        <dbReference type="Proteomes" id="UP000243342"/>
    </source>
</evidence>
<evidence type="ECO:0000256" key="1">
    <source>
        <dbReference type="SAM" id="MobiDB-lite"/>
    </source>
</evidence>
<dbReference type="Pfam" id="PF21983">
    <property type="entry name" value="NikA-like"/>
    <property type="match status" value="1"/>
</dbReference>
<proteinExistence type="predicted"/>
<dbReference type="Proteomes" id="UP000243342">
    <property type="component" value="Unassembled WGS sequence"/>
</dbReference>
<accession>A0A1J7CBS7</accession>
<organism evidence="2 3">
    <name type="scientific">Mangrovactinospora gilvigrisea</name>
    <dbReference type="NCBI Taxonomy" id="1428644"/>
    <lineage>
        <taxon>Bacteria</taxon>
        <taxon>Bacillati</taxon>
        <taxon>Actinomycetota</taxon>
        <taxon>Actinomycetes</taxon>
        <taxon>Kitasatosporales</taxon>
        <taxon>Streptomycetaceae</taxon>
        <taxon>Mangrovactinospora</taxon>
    </lineage>
</organism>